<dbReference type="RefSeq" id="XP_030375055.1">
    <property type="nucleotide sequence ID" value="XM_030519195.1"/>
</dbReference>
<dbReference type="AlphaFoldDB" id="A0A6J2THX5"/>
<protein>
    <submittedName>
        <fullName evidence="3">Uncharacterized protein LOC115624492 isoform X1</fullName>
    </submittedName>
</protein>
<dbReference type="CDD" id="cd23766">
    <property type="entry name" value="IQCG"/>
    <property type="match status" value="1"/>
</dbReference>
<dbReference type="PROSITE" id="PS50096">
    <property type="entry name" value="IQ"/>
    <property type="match status" value="3"/>
</dbReference>
<dbReference type="OrthoDB" id="190375at2759"/>
<feature type="region of interest" description="Disordered" evidence="1">
    <location>
        <begin position="1"/>
        <end position="43"/>
    </location>
</feature>
<dbReference type="InterPro" id="IPR027417">
    <property type="entry name" value="P-loop_NTPase"/>
</dbReference>
<keyword evidence="2" id="KW-1185">Reference proteome</keyword>
<accession>A0A6J2THX5</accession>
<dbReference type="GeneID" id="115624492"/>
<reference evidence="3" key="1">
    <citation type="submission" date="2025-08" db="UniProtKB">
        <authorList>
            <consortium name="RefSeq"/>
        </authorList>
    </citation>
    <scope>IDENTIFICATION</scope>
    <source>
        <strain evidence="3">11010-0011.00</strain>
        <tissue evidence="3">Whole body</tissue>
    </source>
</reference>
<proteinExistence type="predicted"/>
<dbReference type="InterPro" id="IPR000048">
    <property type="entry name" value="IQ_motif_EF-hand-BS"/>
</dbReference>
<evidence type="ECO:0000313" key="2">
    <source>
        <dbReference type="Proteomes" id="UP000504634"/>
    </source>
</evidence>
<dbReference type="SUPFAM" id="SSF52540">
    <property type="entry name" value="P-loop containing nucleoside triphosphate hydrolases"/>
    <property type="match status" value="1"/>
</dbReference>
<dbReference type="Gene3D" id="1.20.5.190">
    <property type="match status" value="1"/>
</dbReference>
<dbReference type="CDD" id="cd23767">
    <property type="entry name" value="IQCD"/>
    <property type="match status" value="1"/>
</dbReference>
<sequence>MFRDKKTVHAGSRRQSTRTSAQTSSTSSAMLGEMEESELYRRTSEPSLSRTELLLLDYKQFLAARRIQALFRGFYARKQRRSREKAAITIQRWWRGFYVRKNWFGYVENLLQQRCVEHFNRSATKIQALFRGWRTRQLQHDMHSLRRIQVCAAEDLLNCVAFKLHHLLRTYSIPGVYSLRNTHCLSRVERLLASMNFRFHNERVRSAMNRRIARTEENRKEFSNARFHTKVPYGGPNMKHPCPPHCDELLRMSKDMDRRMYKIIEMYEKSQQEMEATAEGKKSHLRLSERRRLWRLKEVLARQESSKRDFCGDVIASMMKWKILDKSKNINNDIFRNPANLEKFLDEISHVLDEVNEASCHCKFDPRDPILCH</sequence>
<evidence type="ECO:0000313" key="3">
    <source>
        <dbReference type="RefSeq" id="XP_030375055.1"/>
    </source>
</evidence>
<name>A0A6J2THX5_DROLE</name>
<dbReference type="Pfam" id="PF00612">
    <property type="entry name" value="IQ"/>
    <property type="match status" value="2"/>
</dbReference>
<dbReference type="SMART" id="SM00015">
    <property type="entry name" value="IQ"/>
    <property type="match status" value="3"/>
</dbReference>
<organism evidence="2 3">
    <name type="scientific">Drosophila lebanonensis</name>
    <name type="common">Fruit fly</name>
    <name type="synonym">Scaptodrosophila lebanonensis</name>
    <dbReference type="NCBI Taxonomy" id="7225"/>
    <lineage>
        <taxon>Eukaryota</taxon>
        <taxon>Metazoa</taxon>
        <taxon>Ecdysozoa</taxon>
        <taxon>Arthropoda</taxon>
        <taxon>Hexapoda</taxon>
        <taxon>Insecta</taxon>
        <taxon>Pterygota</taxon>
        <taxon>Neoptera</taxon>
        <taxon>Endopterygota</taxon>
        <taxon>Diptera</taxon>
        <taxon>Brachycera</taxon>
        <taxon>Muscomorpha</taxon>
        <taxon>Ephydroidea</taxon>
        <taxon>Drosophilidae</taxon>
        <taxon>Scaptodrosophila</taxon>
    </lineage>
</organism>
<dbReference type="Proteomes" id="UP000504634">
    <property type="component" value="Unplaced"/>
</dbReference>
<evidence type="ECO:0000256" key="1">
    <source>
        <dbReference type="SAM" id="MobiDB-lite"/>
    </source>
</evidence>
<feature type="compositionally biased region" description="Low complexity" evidence="1">
    <location>
        <begin position="17"/>
        <end position="29"/>
    </location>
</feature>
<gene>
    <name evidence="3" type="primary">LOC115624492</name>
</gene>